<dbReference type="Pfam" id="PF10976">
    <property type="entry name" value="DUF2790"/>
    <property type="match status" value="1"/>
</dbReference>
<dbReference type="PATRIC" id="fig|1245471.3.peg.1745"/>
<dbReference type="Gene3D" id="2.30.140.50">
    <property type="entry name" value="Protein of unknown function DUF2790"/>
    <property type="match status" value="1"/>
</dbReference>
<feature type="chain" id="PRO_5004536818" description="DUF2790 domain-containing protein" evidence="1">
    <location>
        <begin position="21"/>
        <end position="88"/>
    </location>
</feature>
<organism evidence="2 3">
    <name type="scientific">Metapseudomonas resinovorans NBRC 106553</name>
    <dbReference type="NCBI Taxonomy" id="1245471"/>
    <lineage>
        <taxon>Bacteria</taxon>
        <taxon>Pseudomonadati</taxon>
        <taxon>Pseudomonadota</taxon>
        <taxon>Gammaproteobacteria</taxon>
        <taxon>Pseudomonadales</taxon>
        <taxon>Pseudomonadaceae</taxon>
        <taxon>Metapseudomonas</taxon>
    </lineage>
</organism>
<dbReference type="KEGG" id="pre:PCA10_17220"/>
<dbReference type="EMBL" id="AP013068">
    <property type="protein sequence ID" value="BAN47454.1"/>
    <property type="molecule type" value="Genomic_DNA"/>
</dbReference>
<dbReference type="eggNOG" id="ENOG50316V8">
    <property type="taxonomic scope" value="Bacteria"/>
</dbReference>
<accession>S6BEI6</accession>
<dbReference type="OrthoDB" id="6903763at2"/>
<gene>
    <name evidence="2" type="ORF">PCA10_17220</name>
</gene>
<dbReference type="RefSeq" id="WP_016491656.1">
    <property type="nucleotide sequence ID" value="NC_021499.1"/>
</dbReference>
<evidence type="ECO:0008006" key="4">
    <source>
        <dbReference type="Google" id="ProtNLM"/>
    </source>
</evidence>
<proteinExistence type="predicted"/>
<evidence type="ECO:0000256" key="1">
    <source>
        <dbReference type="SAM" id="SignalP"/>
    </source>
</evidence>
<keyword evidence="1" id="KW-0732">Signal</keyword>
<protein>
    <recommendedName>
        <fullName evidence="4">DUF2790 domain-containing protein</fullName>
    </recommendedName>
</protein>
<keyword evidence="3" id="KW-1185">Reference proteome</keyword>
<dbReference type="AlphaFoldDB" id="S6BEI6"/>
<evidence type="ECO:0000313" key="2">
    <source>
        <dbReference type="EMBL" id="BAN47454.1"/>
    </source>
</evidence>
<reference evidence="2 3" key="1">
    <citation type="journal article" date="2013" name="Genome Announc.">
        <title>Complete Genome Sequence of the Carbazole Degrader Pseudomonas resinovorans Strain CA10 (NBRC 106553).</title>
        <authorList>
            <person name="Shintani M."/>
            <person name="Hosoyama A."/>
            <person name="Ohji S."/>
            <person name="Tsuchikane K."/>
            <person name="Takarada H."/>
            <person name="Yamazoe A."/>
            <person name="Fujita N."/>
            <person name="Nojiri H."/>
        </authorList>
    </citation>
    <scope>NUCLEOTIDE SEQUENCE [LARGE SCALE GENOMIC DNA]</scope>
    <source>
        <strain evidence="2 3">NBRC 106553</strain>
    </source>
</reference>
<dbReference type="HOGENOM" id="CLU_163360_2_1_6"/>
<feature type="signal peptide" evidence="1">
    <location>
        <begin position="1"/>
        <end position="20"/>
    </location>
</feature>
<sequence>MKIASAISAVLASLAPSVFAQEYHRDIGAGIPLVDYHYGMELDVQRVLSRTDISQKAGVVPVTMVYEDSQGELHKVRFLEWSRHTSNS</sequence>
<dbReference type="InterPro" id="IPR021245">
    <property type="entry name" value="DUF2790"/>
</dbReference>
<dbReference type="Proteomes" id="UP000015503">
    <property type="component" value="Chromosome"/>
</dbReference>
<dbReference type="STRING" id="1245471.PCA10_17220"/>
<evidence type="ECO:0000313" key="3">
    <source>
        <dbReference type="Proteomes" id="UP000015503"/>
    </source>
</evidence>
<name>S6BEI6_METRE</name>